<gene>
    <name evidence="2" type="ORF">KVT40_007716</name>
</gene>
<dbReference type="Proteomes" id="UP000809789">
    <property type="component" value="Unassembled WGS sequence"/>
</dbReference>
<keyword evidence="3" id="KW-1185">Reference proteome</keyword>
<keyword evidence="1" id="KW-0175">Coiled coil</keyword>
<sequence>MDTSLKWLAPTAQMTSPSPPCQDCQDRIWGFQAVSQECTRLEEARLEEQKAKEEALAKIEELNSEIVSLRFQIDALSHRLSEEIEDTQLDVSRKRVFSRYLSKTLDIDRFGNLANVRKFRDIKLARRGGRLVR</sequence>
<protein>
    <submittedName>
        <fullName evidence="2">Uncharacterized protein</fullName>
    </submittedName>
</protein>
<proteinExistence type="predicted"/>
<reference evidence="2" key="1">
    <citation type="submission" date="2021-07" db="EMBL/GenBank/DDBJ databases">
        <title>Elsinoe batatas strain:CRI-CJ2 Genome sequencing and assembly.</title>
        <authorList>
            <person name="Huang L."/>
        </authorList>
    </citation>
    <scope>NUCLEOTIDE SEQUENCE</scope>
    <source>
        <strain evidence="2">CRI-CJ2</strain>
    </source>
</reference>
<accession>A0A8K0KVF3</accession>
<evidence type="ECO:0000256" key="1">
    <source>
        <dbReference type="SAM" id="Coils"/>
    </source>
</evidence>
<name>A0A8K0KVF3_9PEZI</name>
<dbReference type="EMBL" id="JAESVG020000009">
    <property type="protein sequence ID" value="KAG8624649.1"/>
    <property type="molecule type" value="Genomic_DNA"/>
</dbReference>
<organism evidence="2 3">
    <name type="scientific">Elsinoe batatas</name>
    <dbReference type="NCBI Taxonomy" id="2601811"/>
    <lineage>
        <taxon>Eukaryota</taxon>
        <taxon>Fungi</taxon>
        <taxon>Dikarya</taxon>
        <taxon>Ascomycota</taxon>
        <taxon>Pezizomycotina</taxon>
        <taxon>Dothideomycetes</taxon>
        <taxon>Dothideomycetidae</taxon>
        <taxon>Myriangiales</taxon>
        <taxon>Elsinoaceae</taxon>
        <taxon>Elsinoe</taxon>
    </lineage>
</organism>
<feature type="coiled-coil region" evidence="1">
    <location>
        <begin position="34"/>
        <end position="79"/>
    </location>
</feature>
<comment type="caution">
    <text evidence="2">The sequence shown here is derived from an EMBL/GenBank/DDBJ whole genome shotgun (WGS) entry which is preliminary data.</text>
</comment>
<evidence type="ECO:0000313" key="3">
    <source>
        <dbReference type="Proteomes" id="UP000809789"/>
    </source>
</evidence>
<evidence type="ECO:0000313" key="2">
    <source>
        <dbReference type="EMBL" id="KAG8624649.1"/>
    </source>
</evidence>
<dbReference type="AlphaFoldDB" id="A0A8K0KVF3"/>